<dbReference type="InterPro" id="IPR013087">
    <property type="entry name" value="Znf_C2H2_type"/>
</dbReference>
<organism evidence="3">
    <name type="scientific">Fusarium oxysporum f. sp. pisi HDV247</name>
    <dbReference type="NCBI Taxonomy" id="1080344"/>
    <lineage>
        <taxon>Eukaryota</taxon>
        <taxon>Fungi</taxon>
        <taxon>Dikarya</taxon>
        <taxon>Ascomycota</taxon>
        <taxon>Pezizomycotina</taxon>
        <taxon>Sordariomycetes</taxon>
        <taxon>Hypocreomycetidae</taxon>
        <taxon>Hypocreales</taxon>
        <taxon>Nectriaceae</taxon>
        <taxon>Fusarium</taxon>
        <taxon>Fusarium oxysporum species complex</taxon>
    </lineage>
</organism>
<dbReference type="PROSITE" id="PS00028">
    <property type="entry name" value="ZINC_FINGER_C2H2_1"/>
    <property type="match status" value="1"/>
</dbReference>
<dbReference type="PANTHER" id="PTHR37535">
    <property type="entry name" value="FLUG DOMAIN PROTEIN"/>
    <property type="match status" value="1"/>
</dbReference>
<accession>W9NAL0</accession>
<protein>
    <recommendedName>
        <fullName evidence="2">C2H2-type domain-containing protein</fullName>
    </recommendedName>
</protein>
<evidence type="ECO:0000259" key="2">
    <source>
        <dbReference type="PROSITE" id="PS00028"/>
    </source>
</evidence>
<gene>
    <name evidence="3" type="ORF">FOVG_18854</name>
</gene>
<reference evidence="3" key="2">
    <citation type="submission" date="2012-05" db="EMBL/GenBank/DDBJ databases">
        <title>Annotation of the Genome Sequence of Fusarium oxysporum HDV247.</title>
        <authorList>
            <consortium name="The Broad Institute Genomics Platform"/>
            <person name="Ma L.-J."/>
            <person name="Corby-Kistler H."/>
            <person name="Broz K."/>
            <person name="Gale L.R."/>
            <person name="Jonkers W."/>
            <person name="O'Donnell K."/>
            <person name="Ploetz R."/>
            <person name="Steinberg C."/>
            <person name="Schwartz D.C."/>
            <person name="VanEtten H."/>
            <person name="Zhou S."/>
            <person name="Young S.K."/>
            <person name="Zeng Q."/>
            <person name="Gargeya S."/>
            <person name="Fitzgerald M."/>
            <person name="Abouelleil A."/>
            <person name="Alvarado L."/>
            <person name="Chapman S.B."/>
            <person name="Gainer-Dewar J."/>
            <person name="Goldberg J."/>
            <person name="Griggs A."/>
            <person name="Gujja S."/>
            <person name="Hansen M."/>
            <person name="Howarth C."/>
            <person name="Imamovic A."/>
            <person name="Ireland A."/>
            <person name="Larimer J."/>
            <person name="McCowan C."/>
            <person name="Murphy C."/>
            <person name="Pearson M."/>
            <person name="Poon T.W."/>
            <person name="Priest M."/>
            <person name="Roberts A."/>
            <person name="Saif S."/>
            <person name="Shea T."/>
            <person name="Sykes S."/>
            <person name="Wortman J."/>
            <person name="Nusbaum C."/>
            <person name="Birren B."/>
        </authorList>
    </citation>
    <scope>NUCLEOTIDE SEQUENCE</scope>
    <source>
        <strain evidence="3">HDV247</strain>
    </source>
</reference>
<dbReference type="PANTHER" id="PTHR37535:SF2">
    <property type="entry name" value="FINGER DOMAIN PROTEIN, PUTATIVE (AFU_ORTHOLOGUE AFUA_6G09300)-RELATED"/>
    <property type="match status" value="1"/>
</dbReference>
<reference evidence="3" key="1">
    <citation type="submission" date="2011-10" db="EMBL/GenBank/DDBJ databases">
        <title>The Genome Sequence of Fusarium oxysporum HDV247.</title>
        <authorList>
            <consortium name="The Broad Institute Genome Sequencing Platform"/>
            <person name="Ma L.-J."/>
            <person name="Gale L.R."/>
            <person name="Schwartz D.C."/>
            <person name="Zhou S."/>
            <person name="Corby-Kistler H."/>
            <person name="Young S.K."/>
            <person name="Zeng Q."/>
            <person name="Gargeya S."/>
            <person name="Fitzgerald M."/>
            <person name="Haas B."/>
            <person name="Abouelleil A."/>
            <person name="Alvarado L."/>
            <person name="Arachchi H.M."/>
            <person name="Berlin A."/>
            <person name="Brown A."/>
            <person name="Chapman S.B."/>
            <person name="Chen Z."/>
            <person name="Dunbar C."/>
            <person name="Freedman E."/>
            <person name="Gearin G."/>
            <person name="Goldberg J."/>
            <person name="Griggs A."/>
            <person name="Gujja S."/>
            <person name="Heiman D."/>
            <person name="Howarth C."/>
            <person name="Larson L."/>
            <person name="Lui A."/>
            <person name="MacDonald P.J.P."/>
            <person name="Montmayeur A."/>
            <person name="Murphy C."/>
            <person name="Neiman D."/>
            <person name="Pearson M."/>
            <person name="Priest M."/>
            <person name="Roberts A."/>
            <person name="Saif S."/>
            <person name="Shea T."/>
            <person name="Shenoy N."/>
            <person name="Sisk P."/>
            <person name="Stolte C."/>
            <person name="Sykes S."/>
            <person name="Wortman J."/>
            <person name="Nusbaum C."/>
            <person name="Birren B."/>
        </authorList>
    </citation>
    <scope>NUCLEOTIDE SEQUENCE [LARGE SCALE GENOMIC DNA]</scope>
    <source>
        <strain evidence="3">HDV247</strain>
    </source>
</reference>
<dbReference type="InterPro" id="IPR021842">
    <property type="entry name" value="DUF3435"/>
</dbReference>
<evidence type="ECO:0000256" key="1">
    <source>
        <dbReference type="SAM" id="MobiDB-lite"/>
    </source>
</evidence>
<dbReference type="OrthoDB" id="5131826at2759"/>
<dbReference type="Pfam" id="PF11917">
    <property type="entry name" value="DUF3435"/>
    <property type="match status" value="1"/>
</dbReference>
<dbReference type="Proteomes" id="UP000030751">
    <property type="component" value="Unassembled WGS sequence"/>
</dbReference>
<sequence length="755" mass="86525">MTRRSPQAISLAESDDSVSSYEDDSVFDSDDDHTSDIDTNLSDASDVDLELDDAQCLPGGSDLPPEFFLRMQDNFKEEDADDTAYADGTTRQLDAIERRWNTYCKYTQQDPKHCMRHISLSKINAFFHWLFAQKTGAKERRLPGIRSSHTLKQYWKEFRLVYERETKKKIDPILNRRMRRILRKLVVDHGLTGERRENRCMTIEDLERQAETTISTTKQRFHLGEHRIYALLFLLLIAPSGSRPRALLFLRFGDLELSLARDPQGGPHRILIRFRLCFTKTFLGEKETNVLTLPETIFDSSLLLSPHTLLLGLLFHHEAFDAPTLTSPEHLSKLDIHPDEHDKLDIHPDEHEFPLPLKQSMNDIFVFRRATKTGMNAYVLSENEQITYNMISGWTKKLGELAGFGVVVILYTLRYNAGNEFDQCSNISDGLRNLMLQHANSRTFEKHYLGRVVPVDTMAVVSHKEQQKALMRQACSIGYSASKRRPTHLTAEQSASINDDPKIQDLLRQREFLVSKGNKSEKVRSRLRKITKDIQSEKARLRRKRKDQVRKTWSREQAVTDIERQLAGKTFEEPPISPSDDDAHPAQKRLYEALTAPATNTIESEYRRRNNAILSVMSYCSVQEPPLPPLTRYKAVATKKGVSNLHDNTAKETASSALGDAITSVFVKSQTERSRRCFLCVGRATTLEPSDPAVHELIKTFYSSGDLSRHFKRRHLSNLQPNEKLYCRLCDKTLDHKMHLQNHAETVHGTVSHGG</sequence>
<dbReference type="AlphaFoldDB" id="W9NAL0"/>
<proteinExistence type="predicted"/>
<evidence type="ECO:0000313" key="3">
    <source>
        <dbReference type="EMBL" id="EXA29689.1"/>
    </source>
</evidence>
<name>W9NAL0_FUSOX</name>
<dbReference type="EMBL" id="JH651090">
    <property type="protein sequence ID" value="EXA29689.1"/>
    <property type="molecule type" value="Genomic_DNA"/>
</dbReference>
<feature type="domain" description="C2H2-type" evidence="2">
    <location>
        <begin position="727"/>
        <end position="748"/>
    </location>
</feature>
<feature type="region of interest" description="Disordered" evidence="1">
    <location>
        <begin position="1"/>
        <end position="44"/>
    </location>
</feature>
<feature type="compositionally biased region" description="Acidic residues" evidence="1">
    <location>
        <begin position="13"/>
        <end position="33"/>
    </location>
</feature>
<dbReference type="HOGENOM" id="CLU_015282_2_0_1"/>